<keyword evidence="1" id="KW-0812">Transmembrane</keyword>
<evidence type="ECO:0000256" key="1">
    <source>
        <dbReference type="SAM" id="Phobius"/>
    </source>
</evidence>
<organism evidence="3 4">
    <name type="scientific">Arctia plantaginis</name>
    <name type="common">Wood tiger moth</name>
    <name type="synonym">Phalaena plantaginis</name>
    <dbReference type="NCBI Taxonomy" id="874455"/>
    <lineage>
        <taxon>Eukaryota</taxon>
        <taxon>Metazoa</taxon>
        <taxon>Ecdysozoa</taxon>
        <taxon>Arthropoda</taxon>
        <taxon>Hexapoda</taxon>
        <taxon>Insecta</taxon>
        <taxon>Pterygota</taxon>
        <taxon>Neoptera</taxon>
        <taxon>Endopterygota</taxon>
        <taxon>Lepidoptera</taxon>
        <taxon>Glossata</taxon>
        <taxon>Ditrysia</taxon>
        <taxon>Noctuoidea</taxon>
        <taxon>Erebidae</taxon>
        <taxon>Arctiinae</taxon>
        <taxon>Arctia</taxon>
    </lineage>
</organism>
<reference evidence="4 5" key="1">
    <citation type="submission" date="2020-04" db="EMBL/GenBank/DDBJ databases">
        <authorList>
            <person name="Wallbank WR R."/>
            <person name="Pardo Diaz C."/>
            <person name="Kozak K."/>
            <person name="Martin S."/>
            <person name="Jiggins C."/>
            <person name="Moest M."/>
            <person name="Warren A I."/>
            <person name="Byers J.R.P. K."/>
            <person name="Montejo-Kovacevich G."/>
            <person name="Yen C E."/>
        </authorList>
    </citation>
    <scope>NUCLEOTIDE SEQUENCE [LARGE SCALE GENOMIC DNA]</scope>
</reference>
<comment type="caution">
    <text evidence="3">The sequence shown here is derived from an EMBL/GenBank/DDBJ whole genome shotgun (WGS) entry which is preliminary data.</text>
</comment>
<gene>
    <name evidence="3" type="ORF">APLA_LOCUS10455</name>
    <name evidence="2" type="ORF">APLA_LOCUS643</name>
</gene>
<dbReference type="EMBL" id="CADEBC010000524">
    <property type="protein sequence ID" value="CAB3245401.1"/>
    <property type="molecule type" value="Genomic_DNA"/>
</dbReference>
<accession>A0A8S1AJF6</accession>
<keyword evidence="4" id="KW-1185">Reference proteome</keyword>
<feature type="transmembrane region" description="Helical" evidence="1">
    <location>
        <begin position="31"/>
        <end position="53"/>
    </location>
</feature>
<dbReference type="AlphaFoldDB" id="A0A8S1AJF6"/>
<evidence type="ECO:0000313" key="4">
    <source>
        <dbReference type="Proteomes" id="UP000494106"/>
    </source>
</evidence>
<evidence type="ECO:0000313" key="5">
    <source>
        <dbReference type="Proteomes" id="UP000494256"/>
    </source>
</evidence>
<protein>
    <submittedName>
        <fullName evidence="3">Uncharacterized protein</fullName>
    </submittedName>
</protein>
<proteinExistence type="predicted"/>
<keyword evidence="1" id="KW-1133">Transmembrane helix</keyword>
<dbReference type="EMBL" id="CADEBD010000042">
    <property type="protein sequence ID" value="CAB3221052.1"/>
    <property type="molecule type" value="Genomic_DNA"/>
</dbReference>
<evidence type="ECO:0000313" key="2">
    <source>
        <dbReference type="EMBL" id="CAB3221052.1"/>
    </source>
</evidence>
<dbReference type="Proteomes" id="UP000494106">
    <property type="component" value="Unassembled WGS sequence"/>
</dbReference>
<sequence length="89" mass="10055">MRPPQNFGHIVKFKKGLFGLFARGCWEIPEVMGASFMALIGIGFATAGCYNYLQMDGDNREYKSTYYIVRAGDPRECILKNPVFTSYGK</sequence>
<dbReference type="OrthoDB" id="6600151at2759"/>
<keyword evidence="1" id="KW-0472">Membrane</keyword>
<name>A0A8S1AJF6_ARCPL</name>
<dbReference type="Proteomes" id="UP000494256">
    <property type="component" value="Unassembled WGS sequence"/>
</dbReference>
<evidence type="ECO:0000313" key="3">
    <source>
        <dbReference type="EMBL" id="CAB3245401.1"/>
    </source>
</evidence>